<dbReference type="Proteomes" id="UP000265520">
    <property type="component" value="Unassembled WGS sequence"/>
</dbReference>
<organism evidence="1 2">
    <name type="scientific">Trifolium medium</name>
    <dbReference type="NCBI Taxonomy" id="97028"/>
    <lineage>
        <taxon>Eukaryota</taxon>
        <taxon>Viridiplantae</taxon>
        <taxon>Streptophyta</taxon>
        <taxon>Embryophyta</taxon>
        <taxon>Tracheophyta</taxon>
        <taxon>Spermatophyta</taxon>
        <taxon>Magnoliopsida</taxon>
        <taxon>eudicotyledons</taxon>
        <taxon>Gunneridae</taxon>
        <taxon>Pentapetalae</taxon>
        <taxon>rosids</taxon>
        <taxon>fabids</taxon>
        <taxon>Fabales</taxon>
        <taxon>Fabaceae</taxon>
        <taxon>Papilionoideae</taxon>
        <taxon>50 kb inversion clade</taxon>
        <taxon>NPAAA clade</taxon>
        <taxon>Hologalegina</taxon>
        <taxon>IRL clade</taxon>
        <taxon>Trifolieae</taxon>
        <taxon>Trifolium</taxon>
    </lineage>
</organism>
<reference evidence="1 2" key="1">
    <citation type="journal article" date="2018" name="Front. Plant Sci.">
        <title>Red Clover (Trifolium pratense) and Zigzag Clover (T. medium) - A Picture of Genomic Similarities and Differences.</title>
        <authorList>
            <person name="Dluhosova J."/>
            <person name="Istvanek J."/>
            <person name="Nedelnik J."/>
            <person name="Repkova J."/>
        </authorList>
    </citation>
    <scope>NUCLEOTIDE SEQUENCE [LARGE SCALE GENOMIC DNA]</scope>
    <source>
        <strain evidence="2">cv. 10/8</strain>
        <tissue evidence="1">Leaf</tissue>
    </source>
</reference>
<name>A0A392RNU1_9FABA</name>
<evidence type="ECO:0000313" key="2">
    <source>
        <dbReference type="Proteomes" id="UP000265520"/>
    </source>
</evidence>
<dbReference type="EMBL" id="LXQA010250498">
    <property type="protein sequence ID" value="MCI37969.1"/>
    <property type="molecule type" value="Genomic_DNA"/>
</dbReference>
<comment type="caution">
    <text evidence="1">The sequence shown here is derived from an EMBL/GenBank/DDBJ whole genome shotgun (WGS) entry which is preliminary data.</text>
</comment>
<evidence type="ECO:0000313" key="1">
    <source>
        <dbReference type="EMBL" id="MCI37969.1"/>
    </source>
</evidence>
<keyword evidence="2" id="KW-1185">Reference proteome</keyword>
<proteinExistence type="predicted"/>
<accession>A0A392RNU1</accession>
<protein>
    <submittedName>
        <fullName evidence="1">NBS-containing resistance-like protein</fullName>
    </submittedName>
</protein>
<dbReference type="AlphaFoldDB" id="A0A392RNU1"/>
<sequence length="109" mass="12352">MIAKVEIKGEASATAYGGSLKKEHEESGWDVVRFVQLIKDNIPKHIVDSYGFDKNDIQNAQRVVEQVLKARLEFMRGKGHEGWILICLLSLRHIILVKLRVVAIGGSWR</sequence>